<dbReference type="SUPFAM" id="SSF52833">
    <property type="entry name" value="Thioredoxin-like"/>
    <property type="match status" value="1"/>
</dbReference>
<dbReference type="GO" id="GO:0016740">
    <property type="term" value="F:transferase activity"/>
    <property type="evidence" value="ECO:0007669"/>
    <property type="project" value="UniProtKB-KW"/>
</dbReference>
<evidence type="ECO:0000256" key="1">
    <source>
        <dbReference type="ARBA" id="ARBA00002791"/>
    </source>
</evidence>
<keyword evidence="5 10" id="KW-0732">Signal</keyword>
<evidence type="ECO:0000256" key="4">
    <source>
        <dbReference type="ARBA" id="ARBA00022692"/>
    </source>
</evidence>
<feature type="transmembrane region" description="Helical" evidence="9">
    <location>
        <begin position="208"/>
        <end position="226"/>
    </location>
</feature>
<reference evidence="11 12" key="1">
    <citation type="submission" date="2023-03" db="EMBL/GenBank/DDBJ databases">
        <title>Mating type loci evolution in Malassezia.</title>
        <authorList>
            <person name="Coelho M.A."/>
        </authorList>
    </citation>
    <scope>NUCLEOTIDE SEQUENCE [LARGE SCALE GENOMIC DNA]</scope>
    <source>
        <strain evidence="11 12">CBS 9725</strain>
    </source>
</reference>
<dbReference type="PANTHER" id="PTHR12692">
    <property type="entry name" value="DOLICHYL-DIPHOSPHOOLIGOSACCHARIDE--PROTEIN GLYCOSYLTRANSFERASE-RELATED"/>
    <property type="match status" value="1"/>
</dbReference>
<evidence type="ECO:0000256" key="2">
    <source>
        <dbReference type="ARBA" id="ARBA00004477"/>
    </source>
</evidence>
<dbReference type="InterPro" id="IPR036249">
    <property type="entry name" value="Thioredoxin-like_sf"/>
</dbReference>
<gene>
    <name evidence="11" type="primary">OST3</name>
    <name evidence="11" type="ORF">MYAM1_003129</name>
</gene>
<evidence type="ECO:0000256" key="7">
    <source>
        <dbReference type="ARBA" id="ARBA00022989"/>
    </source>
</evidence>
<evidence type="ECO:0000256" key="10">
    <source>
        <dbReference type="SAM" id="SignalP"/>
    </source>
</evidence>
<comment type="subcellular location">
    <subcellularLocation>
        <location evidence="2">Endoplasmic reticulum membrane</location>
        <topology evidence="2">Multi-pass membrane protein</topology>
    </subcellularLocation>
</comment>
<dbReference type="Pfam" id="PF04756">
    <property type="entry name" value="OST3_OST6"/>
    <property type="match status" value="1"/>
</dbReference>
<sequence>MRIAVSVVGVLVSILSLAMQVAGNTAMQEKMLKEAKQAPKGILELDESNYDAFLAAPRDYSVTVLYTAMEEQFGCVACKMFLPSFEEVALGWSKKKSAKKHVFAVVDASRGMNIMRKNQFTHIPVTYAFPVAHGKKIEAPSEFDVSRQGFTSDGFADWMSGVLGETIKPKKPLLTKETILKVLIGFTFVSIALFIVPRVSFTHAGRAVSMLICLALIFTFTSGYMWNRIRNPPFMLQKPGGQATIFMEGFQAQTGAESSVMIATYSSIALSVVVLNNFAPYVRSGPLQVFVVVLMVAAMLGGFSGLIEIFRLKKYVYA</sequence>
<evidence type="ECO:0000256" key="3">
    <source>
        <dbReference type="ARBA" id="ARBA00009561"/>
    </source>
</evidence>
<keyword evidence="6" id="KW-0256">Endoplasmic reticulum</keyword>
<dbReference type="Proteomes" id="UP001219567">
    <property type="component" value="Chromosome 4"/>
</dbReference>
<protein>
    <submittedName>
        <fullName evidence="11">Oligosaccharyl transferase subunit ost3/OST6</fullName>
    </submittedName>
</protein>
<evidence type="ECO:0000256" key="6">
    <source>
        <dbReference type="ARBA" id="ARBA00022824"/>
    </source>
</evidence>
<keyword evidence="7 9" id="KW-1133">Transmembrane helix</keyword>
<keyword evidence="11" id="KW-0808">Transferase</keyword>
<evidence type="ECO:0000256" key="5">
    <source>
        <dbReference type="ARBA" id="ARBA00022729"/>
    </source>
</evidence>
<accession>A0AAJ5YUD2</accession>
<dbReference type="PANTHER" id="PTHR12692:SF0">
    <property type="entry name" value="GH11935P"/>
    <property type="match status" value="1"/>
</dbReference>
<dbReference type="GO" id="GO:0008250">
    <property type="term" value="C:oligosaccharyltransferase complex"/>
    <property type="evidence" value="ECO:0007669"/>
    <property type="project" value="TreeGrafter"/>
</dbReference>
<feature type="signal peptide" evidence="10">
    <location>
        <begin position="1"/>
        <end position="23"/>
    </location>
</feature>
<comment type="similarity">
    <text evidence="3">Belongs to the OST3/OST6 family.</text>
</comment>
<evidence type="ECO:0000256" key="8">
    <source>
        <dbReference type="ARBA" id="ARBA00023136"/>
    </source>
</evidence>
<dbReference type="AlphaFoldDB" id="A0AAJ5YUD2"/>
<feature type="transmembrane region" description="Helical" evidence="9">
    <location>
        <begin position="178"/>
        <end position="196"/>
    </location>
</feature>
<dbReference type="InterPro" id="IPR021149">
    <property type="entry name" value="OligosaccharylTrfase_OST3/OST6"/>
</dbReference>
<evidence type="ECO:0000313" key="11">
    <source>
        <dbReference type="EMBL" id="WFD00381.1"/>
    </source>
</evidence>
<organism evidence="11 12">
    <name type="scientific">Malassezia yamatoensis</name>
    <dbReference type="NCBI Taxonomy" id="253288"/>
    <lineage>
        <taxon>Eukaryota</taxon>
        <taxon>Fungi</taxon>
        <taxon>Dikarya</taxon>
        <taxon>Basidiomycota</taxon>
        <taxon>Ustilaginomycotina</taxon>
        <taxon>Malasseziomycetes</taxon>
        <taxon>Malasseziales</taxon>
        <taxon>Malasseziaceae</taxon>
        <taxon>Malassezia</taxon>
    </lineage>
</organism>
<comment type="function">
    <text evidence="1">Subunit of the oligosaccharyl transferase (OST) complex that catalyzes the initial transfer of a defined glycan (Glc(3)Man(9)GlcNAc(2) in eukaryotes) from the lipid carrier dolichol-pyrophosphate to an asparagine residue within an Asn-X-Ser/Thr consensus motif in nascent polypeptide chains, the first step in protein N-glycosylation. N-glycosylation occurs cotranslationally and the complex associates with the Sec61 complex at the channel-forming translocon complex that mediates protein translocation across the endoplasmic reticulum (ER). All subunits are required for a maximal enzyme activity.</text>
</comment>
<feature type="chain" id="PRO_5042467921" evidence="10">
    <location>
        <begin position="24"/>
        <end position="318"/>
    </location>
</feature>
<keyword evidence="8 9" id="KW-0472">Membrane</keyword>
<keyword evidence="12" id="KW-1185">Reference proteome</keyword>
<name>A0AAJ5YUD2_9BASI</name>
<keyword evidence="4 9" id="KW-0812">Transmembrane</keyword>
<evidence type="ECO:0000256" key="9">
    <source>
        <dbReference type="SAM" id="Phobius"/>
    </source>
</evidence>
<feature type="transmembrane region" description="Helical" evidence="9">
    <location>
        <begin position="287"/>
        <end position="310"/>
    </location>
</feature>
<evidence type="ECO:0000313" key="12">
    <source>
        <dbReference type="Proteomes" id="UP001219567"/>
    </source>
</evidence>
<dbReference type="GO" id="GO:0018279">
    <property type="term" value="P:protein N-linked glycosylation via asparagine"/>
    <property type="evidence" value="ECO:0007669"/>
    <property type="project" value="TreeGrafter"/>
</dbReference>
<dbReference type="EMBL" id="CP119946">
    <property type="protein sequence ID" value="WFD00381.1"/>
    <property type="molecule type" value="Genomic_DNA"/>
</dbReference>
<proteinExistence type="inferred from homology"/>
<dbReference type="Gene3D" id="3.40.30.10">
    <property type="entry name" value="Glutaredoxin"/>
    <property type="match status" value="1"/>
</dbReference>